<gene>
    <name evidence="1" type="ORF">ACFO3O_13365</name>
</gene>
<dbReference type="Proteomes" id="UP001596043">
    <property type="component" value="Unassembled WGS sequence"/>
</dbReference>
<evidence type="ECO:0008006" key="3">
    <source>
        <dbReference type="Google" id="ProtNLM"/>
    </source>
</evidence>
<dbReference type="InterPro" id="IPR036163">
    <property type="entry name" value="HMA_dom_sf"/>
</dbReference>
<comment type="caution">
    <text evidence="1">The sequence shown here is derived from an EMBL/GenBank/DDBJ whole genome shotgun (WGS) entry which is preliminary data.</text>
</comment>
<dbReference type="RefSeq" id="WP_379979619.1">
    <property type="nucleotide sequence ID" value="NZ_JBHSFV010000008.1"/>
</dbReference>
<evidence type="ECO:0000313" key="1">
    <source>
        <dbReference type="EMBL" id="MFC4634903.1"/>
    </source>
</evidence>
<sequence>METRLARIFVQNKFCTHCVDQVKTKMMEVQNISNVIVYPQDALVVFNFKRANQVSEALNTLIALGYPPLGDTMEKNNCQTPVCACAA</sequence>
<reference evidence="2" key="1">
    <citation type="journal article" date="2019" name="Int. J. Syst. Evol. Microbiol.">
        <title>The Global Catalogue of Microorganisms (GCM) 10K type strain sequencing project: providing services to taxonomists for standard genome sequencing and annotation.</title>
        <authorList>
            <consortium name="The Broad Institute Genomics Platform"/>
            <consortium name="The Broad Institute Genome Sequencing Center for Infectious Disease"/>
            <person name="Wu L."/>
            <person name="Ma J."/>
        </authorList>
    </citation>
    <scope>NUCLEOTIDE SEQUENCE [LARGE SCALE GENOMIC DNA]</scope>
    <source>
        <strain evidence="2">YJ-61-S</strain>
    </source>
</reference>
<accession>A0ABV9HYH8</accession>
<protein>
    <recommendedName>
        <fullName evidence="3">Copper chaperone</fullName>
    </recommendedName>
</protein>
<name>A0ABV9HYH8_9FLAO</name>
<keyword evidence="2" id="KW-1185">Reference proteome</keyword>
<evidence type="ECO:0000313" key="2">
    <source>
        <dbReference type="Proteomes" id="UP001596043"/>
    </source>
</evidence>
<proteinExistence type="predicted"/>
<organism evidence="1 2">
    <name type="scientific">Dokdonia ponticola</name>
    <dbReference type="NCBI Taxonomy" id="2041041"/>
    <lineage>
        <taxon>Bacteria</taxon>
        <taxon>Pseudomonadati</taxon>
        <taxon>Bacteroidota</taxon>
        <taxon>Flavobacteriia</taxon>
        <taxon>Flavobacteriales</taxon>
        <taxon>Flavobacteriaceae</taxon>
        <taxon>Dokdonia</taxon>
    </lineage>
</organism>
<dbReference type="SUPFAM" id="SSF55008">
    <property type="entry name" value="HMA, heavy metal-associated domain"/>
    <property type="match status" value="1"/>
</dbReference>
<dbReference type="EMBL" id="JBHSFV010000008">
    <property type="protein sequence ID" value="MFC4634903.1"/>
    <property type="molecule type" value="Genomic_DNA"/>
</dbReference>